<dbReference type="EMBL" id="LRPU01000054">
    <property type="protein sequence ID" value="KXA12909.1"/>
    <property type="molecule type" value="Genomic_DNA"/>
</dbReference>
<evidence type="ECO:0000256" key="2">
    <source>
        <dbReference type="ARBA" id="ARBA00022645"/>
    </source>
</evidence>
<dbReference type="InterPro" id="IPR003507">
    <property type="entry name" value="S66_fam"/>
</dbReference>
<dbReference type="Pfam" id="PF17676">
    <property type="entry name" value="Peptidase_S66C"/>
    <property type="match status" value="1"/>
</dbReference>
<dbReference type="AlphaFoldDB" id="A0A133N9D1"/>
<dbReference type="CDD" id="cd07025">
    <property type="entry name" value="Peptidase_S66"/>
    <property type="match status" value="1"/>
</dbReference>
<dbReference type="SUPFAM" id="SSF52317">
    <property type="entry name" value="Class I glutamine amidotransferase-like"/>
    <property type="match status" value="1"/>
</dbReference>
<dbReference type="InterPro" id="IPR040449">
    <property type="entry name" value="Peptidase_S66_N"/>
</dbReference>
<evidence type="ECO:0000259" key="8">
    <source>
        <dbReference type="Pfam" id="PF17676"/>
    </source>
</evidence>
<proteinExistence type="inferred from homology"/>
<feature type="active site" description="Charge relay system" evidence="6">
    <location>
        <position position="276"/>
    </location>
</feature>
<dbReference type="Pfam" id="PF02016">
    <property type="entry name" value="Peptidase_S66"/>
    <property type="match status" value="1"/>
</dbReference>
<protein>
    <submittedName>
        <fullName evidence="9">LD-carboxypeptidase</fullName>
    </submittedName>
</protein>
<evidence type="ECO:0000256" key="5">
    <source>
        <dbReference type="ARBA" id="ARBA00022825"/>
    </source>
</evidence>
<keyword evidence="2 9" id="KW-0121">Carboxypeptidase</keyword>
<dbReference type="Gene3D" id="3.40.50.10740">
    <property type="entry name" value="Class I glutamine amidotransferase-like"/>
    <property type="match status" value="1"/>
</dbReference>
<dbReference type="InterPro" id="IPR027461">
    <property type="entry name" value="Carboxypeptidase_A_C_sf"/>
</dbReference>
<dbReference type="GO" id="GO:0004180">
    <property type="term" value="F:carboxypeptidase activity"/>
    <property type="evidence" value="ECO:0007669"/>
    <property type="project" value="UniProtKB-KW"/>
</dbReference>
<feature type="active site" description="Charge relay system" evidence="6">
    <location>
        <position position="213"/>
    </location>
</feature>
<dbReference type="GO" id="GO:0008236">
    <property type="term" value="F:serine-type peptidase activity"/>
    <property type="evidence" value="ECO:0007669"/>
    <property type="project" value="UniProtKB-KW"/>
</dbReference>
<dbReference type="PANTHER" id="PTHR30237">
    <property type="entry name" value="MURAMOYLTETRAPEPTIDE CARBOXYPEPTIDASE"/>
    <property type="match status" value="1"/>
</dbReference>
<reference evidence="9 10" key="1">
    <citation type="submission" date="2016-01" db="EMBL/GenBank/DDBJ databases">
        <authorList>
            <person name="Oliw E.H."/>
        </authorList>
    </citation>
    <scope>NUCLEOTIDE SEQUENCE [LARGE SCALE GENOMIC DNA]</scope>
    <source>
        <strain evidence="9 10">MJR7757A</strain>
    </source>
</reference>
<dbReference type="InterPro" id="IPR040921">
    <property type="entry name" value="Peptidase_S66C"/>
</dbReference>
<comment type="similarity">
    <text evidence="1">Belongs to the peptidase S66 family.</text>
</comment>
<organism evidence="9 10">
    <name type="scientific">Clostridium perfringens</name>
    <dbReference type="NCBI Taxonomy" id="1502"/>
    <lineage>
        <taxon>Bacteria</taxon>
        <taxon>Bacillati</taxon>
        <taxon>Bacillota</taxon>
        <taxon>Clostridia</taxon>
        <taxon>Eubacteriales</taxon>
        <taxon>Clostridiaceae</taxon>
        <taxon>Clostridium</taxon>
    </lineage>
</organism>
<dbReference type="PATRIC" id="fig|1502.174.peg.1089"/>
<dbReference type="InterPro" id="IPR027478">
    <property type="entry name" value="LdcA_N"/>
</dbReference>
<evidence type="ECO:0000256" key="1">
    <source>
        <dbReference type="ARBA" id="ARBA00010233"/>
    </source>
</evidence>
<evidence type="ECO:0000259" key="7">
    <source>
        <dbReference type="Pfam" id="PF02016"/>
    </source>
</evidence>
<evidence type="ECO:0000256" key="3">
    <source>
        <dbReference type="ARBA" id="ARBA00022670"/>
    </source>
</evidence>
<keyword evidence="4" id="KW-0378">Hydrolase</keyword>
<evidence type="ECO:0000313" key="10">
    <source>
        <dbReference type="Proteomes" id="UP000070646"/>
    </source>
</evidence>
<sequence>MLSIFLGGFMVKFQKLKIGDTIGIVSPASGDSADVITYNISSFKNLGFKIKEGKYLRRKNDYLAASDKERAEDLMEMFKDKEVKAIVAYRGGYGCIRILPYLDIGVIKKNPKILCGYSDLTVLLNYLSQKTGLITFHGPMINSKISSDETTKNSFLSMLTDESNLINISTKDFKVENKELFRGVLCGGNLTMICSTLGTPYEINTRNKILMIEDINEENYAIDRYLMQLKLSGKLDSCRAFLIGHFTPYNPKTINTILSILLPYKKPIIYNIPFGHDYPNITLPIGSSILFDTAKDKLIIKY</sequence>
<dbReference type="InterPro" id="IPR029062">
    <property type="entry name" value="Class_I_gatase-like"/>
</dbReference>
<gene>
    <name evidence="9" type="ORF">HMPREF3222_01073</name>
</gene>
<accession>A0A133N9D1</accession>
<dbReference type="GO" id="GO:0006508">
    <property type="term" value="P:proteolysis"/>
    <property type="evidence" value="ECO:0007669"/>
    <property type="project" value="UniProtKB-KW"/>
</dbReference>
<comment type="caution">
    <text evidence="9">The sequence shown here is derived from an EMBL/GenBank/DDBJ whole genome shotgun (WGS) entry which is preliminary data.</text>
</comment>
<evidence type="ECO:0000256" key="4">
    <source>
        <dbReference type="ARBA" id="ARBA00022801"/>
    </source>
</evidence>
<feature type="domain" description="LD-carboxypeptidase C-terminal" evidence="8">
    <location>
        <begin position="182"/>
        <end position="288"/>
    </location>
</feature>
<feature type="domain" description="LD-carboxypeptidase N-terminal" evidence="7">
    <location>
        <begin position="22"/>
        <end position="138"/>
    </location>
</feature>
<dbReference type="Gene3D" id="3.50.30.60">
    <property type="entry name" value="LD-carboxypeptidase A C-terminal domain-like"/>
    <property type="match status" value="1"/>
</dbReference>
<name>A0A133N9D1_CLOPF</name>
<evidence type="ECO:0000256" key="6">
    <source>
        <dbReference type="PIRSR" id="PIRSR028757-1"/>
    </source>
</evidence>
<evidence type="ECO:0000313" key="9">
    <source>
        <dbReference type="EMBL" id="KXA12909.1"/>
    </source>
</evidence>
<dbReference type="SUPFAM" id="SSF141986">
    <property type="entry name" value="LD-carboxypeptidase A C-terminal domain-like"/>
    <property type="match status" value="1"/>
</dbReference>
<feature type="active site" description="Nucleophile" evidence="6">
    <location>
        <position position="118"/>
    </location>
</feature>
<keyword evidence="3" id="KW-0645">Protease</keyword>
<dbReference type="Proteomes" id="UP000070646">
    <property type="component" value="Unassembled WGS sequence"/>
</dbReference>
<dbReference type="PIRSF" id="PIRSF028757">
    <property type="entry name" value="LD-carboxypeptidase"/>
    <property type="match status" value="1"/>
</dbReference>
<dbReference type="PANTHER" id="PTHR30237:SF2">
    <property type="entry name" value="MUREIN TETRAPEPTIDE CARBOXYPEPTIDASE"/>
    <property type="match status" value="1"/>
</dbReference>
<keyword evidence="5" id="KW-0720">Serine protease</keyword>